<dbReference type="Proteomes" id="UP000185109">
    <property type="component" value="Chromosome"/>
</dbReference>
<proteinExistence type="predicted"/>
<evidence type="ECO:0000313" key="1">
    <source>
        <dbReference type="EMBL" id="APO74646.1"/>
    </source>
</evidence>
<dbReference type="EMBL" id="CP017241">
    <property type="protein sequence ID" value="APO74646.1"/>
    <property type="molecule type" value="Genomic_DNA"/>
</dbReference>
<organism evidence="1">
    <name type="scientific">Rhizobium etli 8C-3</name>
    <dbReference type="NCBI Taxonomy" id="538025"/>
    <lineage>
        <taxon>Bacteria</taxon>
        <taxon>Pseudomonadati</taxon>
        <taxon>Pseudomonadota</taxon>
        <taxon>Alphaproteobacteria</taxon>
        <taxon>Hyphomicrobiales</taxon>
        <taxon>Rhizobiaceae</taxon>
        <taxon>Rhizobium/Agrobacterium group</taxon>
        <taxon>Rhizobium</taxon>
    </lineage>
</organism>
<sequence length="87" mass="9737">MPRSSIAINCCQEICTTSILSIGMPFQPRGRFTRVLRLALNLERRAGNCRVEVKYMALPGAMLTEPDLSRTCPSFSDWTQAKRGETS</sequence>
<protein>
    <submittedName>
        <fullName evidence="1">Uncharacterized protein</fullName>
    </submittedName>
</protein>
<name>A0A1L5P3G0_RHIET</name>
<dbReference type="AlphaFoldDB" id="A0A1L5P3G0"/>
<gene>
    <name evidence="1" type="ORF">AM571_CH01826</name>
</gene>
<reference evidence="1" key="1">
    <citation type="submission" date="2016-09" db="EMBL/GenBank/DDBJ databases">
        <title>The complete genome sequences of Rhizobium gallicum, symbiovars gallicum and phaseoli, symbionts associated to common bean (Phaseolus vulgaris).</title>
        <authorList>
            <person name="Bustos P."/>
            <person name="Santamaria R.I."/>
            <person name="Perez-Carrascal O.M."/>
            <person name="Juarez S."/>
            <person name="Lozano L."/>
            <person name="Martinez-Flores I."/>
            <person name="Martinez-Romero E."/>
            <person name="Cevallos M."/>
            <person name="Romero D."/>
            <person name="Davila G."/>
            <person name="Gonzalez V."/>
        </authorList>
    </citation>
    <scope>NUCLEOTIDE SEQUENCE [LARGE SCALE GENOMIC DNA]</scope>
    <source>
        <strain evidence="1">8C-3</strain>
    </source>
</reference>
<accession>A0A1L5P3G0</accession>